<evidence type="ECO:0000256" key="1">
    <source>
        <dbReference type="SAM" id="Phobius"/>
    </source>
</evidence>
<keyword evidence="1" id="KW-1133">Transmembrane helix</keyword>
<gene>
    <name evidence="2" type="ordered locus">Hbor_32060</name>
</gene>
<dbReference type="EMBL" id="CP001691">
    <property type="protein sequence ID" value="ADQ68741.1"/>
    <property type="molecule type" value="Genomic_DNA"/>
</dbReference>
<keyword evidence="1" id="KW-0472">Membrane</keyword>
<dbReference type="AlphaFoldDB" id="E4NUM1"/>
<reference evidence="3" key="1">
    <citation type="journal article" date="2009" name="Stand. Genomic Sci.">
        <title>Complete genome sequence of Halogeometricum borinquense type strain (PR3).</title>
        <authorList>
            <person name="Malfatti S."/>
            <person name="Tindall B.J."/>
            <person name="Schneider S."/>
            <person name="Fahnrich R."/>
            <person name="Lapidus A."/>
            <person name="Labuttii K."/>
            <person name="Copeland A."/>
            <person name="Glavina Del Rio T."/>
            <person name="Nolan M."/>
            <person name="Chen F."/>
            <person name="Lucas S."/>
            <person name="Tice H."/>
            <person name="Cheng J.F."/>
            <person name="Bruce D."/>
            <person name="Goodwin L."/>
            <person name="Pitluck S."/>
            <person name="Anderson I."/>
            <person name="Pati A."/>
            <person name="Ivanova N."/>
            <person name="Mavromatis K."/>
            <person name="Chen A."/>
            <person name="Palaniappan K."/>
            <person name="D'haeseleer P."/>
            <person name="Goker M."/>
            <person name="Bristow J."/>
            <person name="Eisen J.A."/>
            <person name="Markowitz V."/>
            <person name="Hugenholtz P."/>
            <person name="Kyrpides N.C."/>
            <person name="Klenk H.P."/>
            <person name="Chain P."/>
        </authorList>
    </citation>
    <scope>NUCLEOTIDE SEQUENCE [LARGE SCALE GENOMIC DNA]</scope>
    <source>
        <strain evidence="3">ATCC 700274 / DSM 11551 / JCM 10706 / KCTC 4070 / PR3</strain>
        <plasmid evidence="3">pHBOR01</plasmid>
    </source>
</reference>
<sequence length="99" mass="10953">MFRDGINVVKRDSVPTSHYSNRILAPNRRAIEPTNESETGRSAMPFVVEAACSPRAVNIAVAGGVRRGITERAGYYMFTIFVHLLCSIHSFIKSVHGFV</sequence>
<accession>E4NUM1</accession>
<evidence type="ECO:0000313" key="3">
    <source>
        <dbReference type="Proteomes" id="UP000006663"/>
    </source>
</evidence>
<dbReference type="HOGENOM" id="CLU_2313689_0_0_2"/>
<name>E4NUM1_HALBP</name>
<evidence type="ECO:0000313" key="2">
    <source>
        <dbReference type="EMBL" id="ADQ68741.1"/>
    </source>
</evidence>
<protein>
    <submittedName>
        <fullName evidence="2">Uncharacterized protein</fullName>
    </submittedName>
</protein>
<dbReference type="KEGG" id="hbo:Hbor_32060"/>
<keyword evidence="3" id="KW-1185">Reference proteome</keyword>
<keyword evidence="2" id="KW-0614">Plasmid</keyword>
<keyword evidence="1" id="KW-0812">Transmembrane</keyword>
<geneLocation type="plasmid" evidence="2 3">
    <name>pHBOR01</name>
</geneLocation>
<proteinExistence type="predicted"/>
<feature type="transmembrane region" description="Helical" evidence="1">
    <location>
        <begin position="73"/>
        <end position="92"/>
    </location>
</feature>
<organism evidence="2 3">
    <name type="scientific">Halogeometricum borinquense (strain ATCC 700274 / DSM 11551 / JCM 10706 / KCTC 4070 / PR3)</name>
    <dbReference type="NCBI Taxonomy" id="469382"/>
    <lineage>
        <taxon>Archaea</taxon>
        <taxon>Methanobacteriati</taxon>
        <taxon>Methanobacteriota</taxon>
        <taxon>Stenosarchaea group</taxon>
        <taxon>Halobacteria</taxon>
        <taxon>Halobacteriales</taxon>
        <taxon>Haloferacaceae</taxon>
        <taxon>Halogeometricum</taxon>
    </lineage>
</organism>
<dbReference type="Proteomes" id="UP000006663">
    <property type="component" value="Plasmid pHBOR01"/>
</dbReference>